<name>A0A850U4N1_GRUAM</name>
<evidence type="ECO:0000256" key="1">
    <source>
        <dbReference type="SAM" id="MobiDB-lite"/>
    </source>
</evidence>
<accession>A0A850U4N1</accession>
<gene>
    <name evidence="2" type="primary">Mre11</name>
    <name evidence="2" type="ORF">GRUAME_R06396</name>
</gene>
<dbReference type="AlphaFoldDB" id="A0A850U4N1"/>
<reference evidence="2" key="1">
    <citation type="submission" date="2019-10" db="EMBL/GenBank/DDBJ databases">
        <title>Bird 10,000 Genomes (B10K) Project - Family phase.</title>
        <authorList>
            <person name="Zhang G."/>
        </authorList>
    </citation>
    <scope>NUCLEOTIDE SEQUENCE</scope>
    <source>
        <strain evidence="2">B10K-DU-012-65</strain>
        <tissue evidence="2">Muscle</tissue>
    </source>
</reference>
<dbReference type="EMBL" id="WEIX01012699">
    <property type="protein sequence ID" value="NWH25611.1"/>
    <property type="molecule type" value="Genomic_DNA"/>
</dbReference>
<sequence>MGEAVQEFVDKLENDAIEELVKFQLEKTQRYLKERRTDAEEEKIDEEVRKFRESRKKNTEEEEEEVREVSPLNYEHRVKNGMVTSAYE</sequence>
<comment type="caution">
    <text evidence="2">The sequence shown here is derived from an EMBL/GenBank/DDBJ whole genome shotgun (WGS) entry which is preliminary data.</text>
</comment>
<evidence type="ECO:0000313" key="3">
    <source>
        <dbReference type="Proteomes" id="UP000640762"/>
    </source>
</evidence>
<proteinExistence type="predicted"/>
<protein>
    <submittedName>
        <fullName evidence="2">MRE11 protein</fullName>
    </submittedName>
</protein>
<keyword evidence="3" id="KW-1185">Reference proteome</keyword>
<feature type="region of interest" description="Disordered" evidence="1">
    <location>
        <begin position="52"/>
        <end position="72"/>
    </location>
</feature>
<feature type="non-terminal residue" evidence="2">
    <location>
        <position position="1"/>
    </location>
</feature>
<evidence type="ECO:0000313" key="2">
    <source>
        <dbReference type="EMBL" id="NWH25611.1"/>
    </source>
</evidence>
<dbReference type="Proteomes" id="UP000640762">
    <property type="component" value="Unassembled WGS sequence"/>
</dbReference>
<feature type="non-terminal residue" evidence="2">
    <location>
        <position position="88"/>
    </location>
</feature>
<organism evidence="2 3">
    <name type="scientific">Grus americana</name>
    <name type="common">Whooping crane</name>
    <dbReference type="NCBI Taxonomy" id="9117"/>
    <lineage>
        <taxon>Eukaryota</taxon>
        <taxon>Metazoa</taxon>
        <taxon>Chordata</taxon>
        <taxon>Craniata</taxon>
        <taxon>Vertebrata</taxon>
        <taxon>Euteleostomi</taxon>
        <taxon>Archelosauria</taxon>
        <taxon>Archosauria</taxon>
        <taxon>Dinosauria</taxon>
        <taxon>Saurischia</taxon>
        <taxon>Theropoda</taxon>
        <taxon>Coelurosauria</taxon>
        <taxon>Aves</taxon>
        <taxon>Neognathae</taxon>
        <taxon>Neoaves</taxon>
        <taxon>Gruiformes</taxon>
        <taxon>Gruidae</taxon>
        <taxon>Grus</taxon>
    </lineage>
</organism>